<sequence length="70" mass="7794">MVLNQGKVYNVQKRHQGNTYHLGTGLMGIESFPGVKEMIDHYTHTPLLLIDMERGTGAQSQCCLLHPATL</sequence>
<evidence type="ECO:0000313" key="2">
    <source>
        <dbReference type="EMBL" id="KAK6298083.1"/>
    </source>
</evidence>
<proteinExistence type="predicted"/>
<dbReference type="EMBL" id="JAGTTL010000030">
    <property type="protein sequence ID" value="KAK6298083.1"/>
    <property type="molecule type" value="Genomic_DNA"/>
</dbReference>
<dbReference type="GO" id="GO:0005737">
    <property type="term" value="C:cytoplasm"/>
    <property type="evidence" value="ECO:0007669"/>
    <property type="project" value="UniProtKB-ARBA"/>
</dbReference>
<keyword evidence="1" id="KW-0727">SH2 domain</keyword>
<protein>
    <submittedName>
        <fullName evidence="2">Uncharacterized protein</fullName>
    </submittedName>
</protein>
<accession>A0AAN8QIF1</accession>
<dbReference type="InterPro" id="IPR036860">
    <property type="entry name" value="SH2_dom_sf"/>
</dbReference>
<dbReference type="GO" id="GO:0035556">
    <property type="term" value="P:intracellular signal transduction"/>
    <property type="evidence" value="ECO:0007669"/>
    <property type="project" value="TreeGrafter"/>
</dbReference>
<dbReference type="Proteomes" id="UP001356427">
    <property type="component" value="Unassembled WGS sequence"/>
</dbReference>
<gene>
    <name evidence="2" type="ORF">J4Q44_G00311380</name>
</gene>
<comment type="caution">
    <text evidence="2">The sequence shown here is derived from an EMBL/GenBank/DDBJ whole genome shotgun (WGS) entry which is preliminary data.</text>
</comment>
<reference evidence="2 3" key="1">
    <citation type="submission" date="2021-04" db="EMBL/GenBank/DDBJ databases">
        <authorList>
            <person name="De Guttry C."/>
            <person name="Zahm M."/>
            <person name="Klopp C."/>
            <person name="Cabau C."/>
            <person name="Louis A."/>
            <person name="Berthelot C."/>
            <person name="Parey E."/>
            <person name="Roest Crollius H."/>
            <person name="Montfort J."/>
            <person name="Robinson-Rechavi M."/>
            <person name="Bucao C."/>
            <person name="Bouchez O."/>
            <person name="Gislard M."/>
            <person name="Lluch J."/>
            <person name="Milhes M."/>
            <person name="Lampietro C."/>
            <person name="Lopez Roques C."/>
            <person name="Donnadieu C."/>
            <person name="Braasch I."/>
            <person name="Desvignes T."/>
            <person name="Postlethwait J."/>
            <person name="Bobe J."/>
            <person name="Wedekind C."/>
            <person name="Guiguen Y."/>
        </authorList>
    </citation>
    <scope>NUCLEOTIDE SEQUENCE [LARGE SCALE GENOMIC DNA]</scope>
    <source>
        <strain evidence="2">Cs_M1</strain>
        <tissue evidence="2">Blood</tissue>
    </source>
</reference>
<organism evidence="2 3">
    <name type="scientific">Coregonus suidteri</name>
    <dbReference type="NCBI Taxonomy" id="861788"/>
    <lineage>
        <taxon>Eukaryota</taxon>
        <taxon>Metazoa</taxon>
        <taxon>Chordata</taxon>
        <taxon>Craniata</taxon>
        <taxon>Vertebrata</taxon>
        <taxon>Euteleostomi</taxon>
        <taxon>Actinopterygii</taxon>
        <taxon>Neopterygii</taxon>
        <taxon>Teleostei</taxon>
        <taxon>Protacanthopterygii</taxon>
        <taxon>Salmoniformes</taxon>
        <taxon>Salmonidae</taxon>
        <taxon>Coregoninae</taxon>
        <taxon>Coregonus</taxon>
    </lineage>
</organism>
<evidence type="ECO:0000313" key="3">
    <source>
        <dbReference type="Proteomes" id="UP001356427"/>
    </source>
</evidence>
<dbReference type="Gene3D" id="3.30.505.10">
    <property type="entry name" value="SH2 domain"/>
    <property type="match status" value="1"/>
</dbReference>
<evidence type="ECO:0000256" key="1">
    <source>
        <dbReference type="ARBA" id="ARBA00022999"/>
    </source>
</evidence>
<dbReference type="GO" id="GO:0007169">
    <property type="term" value="P:cell surface receptor protein tyrosine kinase signaling pathway"/>
    <property type="evidence" value="ECO:0007669"/>
    <property type="project" value="TreeGrafter"/>
</dbReference>
<dbReference type="PANTHER" id="PTHR14098">
    <property type="entry name" value="SH2 DOMAIN CONTAINING PROTEIN"/>
    <property type="match status" value="1"/>
</dbReference>
<dbReference type="PANTHER" id="PTHR14098:SF1">
    <property type="entry name" value="LYMPHOCYTE CYTOSOLIC PROTEIN 2"/>
    <property type="match status" value="1"/>
</dbReference>
<keyword evidence="3" id="KW-1185">Reference proteome</keyword>
<name>A0AAN8QIF1_9TELE</name>
<dbReference type="InterPro" id="IPR051751">
    <property type="entry name" value="Immunoreceptor_sig_adapters"/>
</dbReference>
<dbReference type="AlphaFoldDB" id="A0AAN8QIF1"/>
<dbReference type="SUPFAM" id="SSF55550">
    <property type="entry name" value="SH2 domain"/>
    <property type="match status" value="1"/>
</dbReference>